<accession>A0A392MMS4</accession>
<sequence>MNIPWVNYQVTKVPVKVIIKPTLDFANRNISVSTVVNGGRLFGCSVSLGLTLPSSPTFDASVVLYLGRIDAALIAKPQTMKFNGNLNTKLEIGYHVTMKHDNKHRQSMTKGTASLCQSDGARRNSVNTGGIFTVGRKVELESLDLM</sequence>
<name>A0A392MMS4_9FABA</name>
<dbReference type="Proteomes" id="UP000265520">
    <property type="component" value="Unassembled WGS sequence"/>
</dbReference>
<keyword evidence="2" id="KW-1185">Reference proteome</keyword>
<dbReference type="EMBL" id="LXQA010012494">
    <property type="protein sequence ID" value="MCH87584.1"/>
    <property type="molecule type" value="Genomic_DNA"/>
</dbReference>
<evidence type="ECO:0000313" key="1">
    <source>
        <dbReference type="EMBL" id="MCH87584.1"/>
    </source>
</evidence>
<reference evidence="1 2" key="1">
    <citation type="journal article" date="2018" name="Front. Plant Sci.">
        <title>Red Clover (Trifolium pratense) and Zigzag Clover (T. medium) - A Picture of Genomic Similarities and Differences.</title>
        <authorList>
            <person name="Dluhosova J."/>
            <person name="Istvanek J."/>
            <person name="Nedelnik J."/>
            <person name="Repkova J."/>
        </authorList>
    </citation>
    <scope>NUCLEOTIDE SEQUENCE [LARGE SCALE GENOMIC DNA]</scope>
    <source>
        <strain evidence="2">cv. 10/8</strain>
        <tissue evidence="1">Leaf</tissue>
    </source>
</reference>
<dbReference type="AlphaFoldDB" id="A0A392MMS4"/>
<evidence type="ECO:0000313" key="2">
    <source>
        <dbReference type="Proteomes" id="UP000265520"/>
    </source>
</evidence>
<protein>
    <submittedName>
        <fullName evidence="1">Uncharacterized protein</fullName>
    </submittedName>
</protein>
<organism evidence="1 2">
    <name type="scientific">Trifolium medium</name>
    <dbReference type="NCBI Taxonomy" id="97028"/>
    <lineage>
        <taxon>Eukaryota</taxon>
        <taxon>Viridiplantae</taxon>
        <taxon>Streptophyta</taxon>
        <taxon>Embryophyta</taxon>
        <taxon>Tracheophyta</taxon>
        <taxon>Spermatophyta</taxon>
        <taxon>Magnoliopsida</taxon>
        <taxon>eudicotyledons</taxon>
        <taxon>Gunneridae</taxon>
        <taxon>Pentapetalae</taxon>
        <taxon>rosids</taxon>
        <taxon>fabids</taxon>
        <taxon>Fabales</taxon>
        <taxon>Fabaceae</taxon>
        <taxon>Papilionoideae</taxon>
        <taxon>50 kb inversion clade</taxon>
        <taxon>NPAAA clade</taxon>
        <taxon>Hologalegina</taxon>
        <taxon>IRL clade</taxon>
        <taxon>Trifolieae</taxon>
        <taxon>Trifolium</taxon>
    </lineage>
</organism>
<gene>
    <name evidence="1" type="ORF">A2U01_0008457</name>
</gene>
<proteinExistence type="predicted"/>
<comment type="caution">
    <text evidence="1">The sequence shown here is derived from an EMBL/GenBank/DDBJ whole genome shotgun (WGS) entry which is preliminary data.</text>
</comment>